<organism evidence="2 3">
    <name type="scientific">Microvirga tunisiensis</name>
    <dbReference type="NCBI Taxonomy" id="2108360"/>
    <lineage>
        <taxon>Bacteria</taxon>
        <taxon>Pseudomonadati</taxon>
        <taxon>Pseudomonadota</taxon>
        <taxon>Alphaproteobacteria</taxon>
        <taxon>Hyphomicrobiales</taxon>
        <taxon>Methylobacteriaceae</taxon>
        <taxon>Microvirga</taxon>
    </lineage>
</organism>
<dbReference type="EMBL" id="VOSK01000102">
    <property type="protein sequence ID" value="MPR27696.1"/>
    <property type="molecule type" value="Genomic_DNA"/>
</dbReference>
<accession>A0A5N7MUH2</accession>
<sequence>MSSPARVGRKSNLTRHHGPCAGDPGVEEHGASSDPDGRDRPGHDGRASDPTWAGNNARNRQQTCDRSEQRPSFRAP</sequence>
<reference evidence="2 3" key="1">
    <citation type="journal article" date="2019" name="Syst. Appl. Microbiol.">
        <title>Microvirga tunisiensis sp. nov., a root nodule symbiotic bacterium isolated from Lupinus micranthus and L. luteus grown in Northern Tunisia.</title>
        <authorList>
            <person name="Msaddak A."/>
            <person name="Rejili M."/>
            <person name="Duran D."/>
            <person name="Mars M."/>
            <person name="Palacios J.M."/>
            <person name="Ruiz-Argueso T."/>
            <person name="Rey L."/>
            <person name="Imperial J."/>
        </authorList>
    </citation>
    <scope>NUCLEOTIDE SEQUENCE [LARGE SCALE GENOMIC DNA]</scope>
    <source>
        <strain evidence="2 3">Lmie10</strain>
    </source>
</reference>
<proteinExistence type="predicted"/>
<name>A0A5N7MUH2_9HYPH</name>
<feature type="compositionally biased region" description="Basic and acidic residues" evidence="1">
    <location>
        <begin position="26"/>
        <end position="47"/>
    </location>
</feature>
<dbReference type="AlphaFoldDB" id="A0A5N7MUH2"/>
<evidence type="ECO:0000313" key="2">
    <source>
        <dbReference type="EMBL" id="MPR27696.1"/>
    </source>
</evidence>
<keyword evidence="3" id="KW-1185">Reference proteome</keyword>
<feature type="region of interest" description="Disordered" evidence="1">
    <location>
        <begin position="1"/>
        <end position="76"/>
    </location>
</feature>
<comment type="caution">
    <text evidence="2">The sequence shown here is derived from an EMBL/GenBank/DDBJ whole genome shotgun (WGS) entry which is preliminary data.</text>
</comment>
<evidence type="ECO:0000256" key="1">
    <source>
        <dbReference type="SAM" id="MobiDB-lite"/>
    </source>
</evidence>
<feature type="compositionally biased region" description="Basic residues" evidence="1">
    <location>
        <begin position="7"/>
        <end position="18"/>
    </location>
</feature>
<feature type="compositionally biased region" description="Basic and acidic residues" evidence="1">
    <location>
        <begin position="63"/>
        <end position="76"/>
    </location>
</feature>
<feature type="compositionally biased region" description="Polar residues" evidence="1">
    <location>
        <begin position="53"/>
        <end position="62"/>
    </location>
</feature>
<gene>
    <name evidence="2" type="ORF">FS320_21605</name>
</gene>
<evidence type="ECO:0000313" key="3">
    <source>
        <dbReference type="Proteomes" id="UP000403266"/>
    </source>
</evidence>
<protein>
    <submittedName>
        <fullName evidence="2">Uncharacterized protein</fullName>
    </submittedName>
</protein>
<dbReference type="Proteomes" id="UP000403266">
    <property type="component" value="Unassembled WGS sequence"/>
</dbReference>